<organism evidence="1 2">
    <name type="scientific">Phytohabitans rumicis</name>
    <dbReference type="NCBI Taxonomy" id="1076125"/>
    <lineage>
        <taxon>Bacteria</taxon>
        <taxon>Bacillati</taxon>
        <taxon>Actinomycetota</taxon>
        <taxon>Actinomycetes</taxon>
        <taxon>Micromonosporales</taxon>
        <taxon>Micromonosporaceae</taxon>
    </lineage>
</organism>
<protein>
    <submittedName>
        <fullName evidence="1">Uncharacterized protein</fullName>
    </submittedName>
</protein>
<sequence length="434" mass="45592">MIDLGAVRDPPVLPGRSLASRLERWRTAAVLGAAAAVLATAVAASPVRVALLEQTFPGVPARTDQPIVAASADGLYLVRARGAQAGPGERTVIRYGVAGAVPAWQVSVLTSGAVYGANVVEGTLLLHTGEFQPQTIALRAADGRFLWRRSGSWVQAGAGELLLSSRAPGGRMDTYQAVALTTGQARWAMSVPSGEWVLPDRSRLVRWSDRGRAEVRDVRTGAVVSSGTLSRGENGAAPGSAPGVQVAGGLLLVAGWAGDRPVATAYGLDRLDRRWQADIDLSSEAVDGCGAELCVSGRKGRSGVRMLERDTGRTRWADDRWEQLSYAGSTLLGFGKAPGPAQIAVLDANSGRQIADLGRWETSRSIAPDGRMLGVRTEPGTSRTWIAELDPAAWTTRVLGVARDAVGCQAGPAAVTCRRTGGAIGVWYPRRFAA</sequence>
<dbReference type="InterPro" id="IPR011044">
    <property type="entry name" value="Quino_amine_DH_bsu"/>
</dbReference>
<dbReference type="EMBL" id="BLPG01000001">
    <property type="protein sequence ID" value="GFJ88504.1"/>
    <property type="molecule type" value="Genomic_DNA"/>
</dbReference>
<name>A0A6V8KXD3_9ACTN</name>
<gene>
    <name evidence="1" type="ORF">Prum_021460</name>
</gene>
<comment type="caution">
    <text evidence="1">The sequence shown here is derived from an EMBL/GenBank/DDBJ whole genome shotgun (WGS) entry which is preliminary data.</text>
</comment>
<evidence type="ECO:0000313" key="2">
    <source>
        <dbReference type="Proteomes" id="UP000482960"/>
    </source>
</evidence>
<proteinExistence type="predicted"/>
<reference evidence="1 2" key="1">
    <citation type="submission" date="2020-03" db="EMBL/GenBank/DDBJ databases">
        <title>Whole genome shotgun sequence of Phytohabitans rumicis NBRC 108638.</title>
        <authorList>
            <person name="Komaki H."/>
            <person name="Tamura T."/>
        </authorList>
    </citation>
    <scope>NUCLEOTIDE SEQUENCE [LARGE SCALE GENOMIC DNA]</scope>
    <source>
        <strain evidence="1 2">NBRC 108638</strain>
    </source>
</reference>
<evidence type="ECO:0000313" key="1">
    <source>
        <dbReference type="EMBL" id="GFJ88504.1"/>
    </source>
</evidence>
<reference evidence="1 2" key="2">
    <citation type="submission" date="2020-03" db="EMBL/GenBank/DDBJ databases">
        <authorList>
            <person name="Ichikawa N."/>
            <person name="Kimura A."/>
            <person name="Kitahashi Y."/>
            <person name="Uohara A."/>
        </authorList>
    </citation>
    <scope>NUCLEOTIDE SEQUENCE [LARGE SCALE GENOMIC DNA]</scope>
    <source>
        <strain evidence="1 2">NBRC 108638</strain>
    </source>
</reference>
<dbReference type="AlphaFoldDB" id="A0A6V8KXD3"/>
<accession>A0A6V8KXD3</accession>
<dbReference type="Proteomes" id="UP000482960">
    <property type="component" value="Unassembled WGS sequence"/>
</dbReference>
<keyword evidence="2" id="KW-1185">Reference proteome</keyword>
<dbReference type="SUPFAM" id="SSF50969">
    <property type="entry name" value="YVTN repeat-like/Quinoprotein amine dehydrogenase"/>
    <property type="match status" value="1"/>
</dbReference>